<evidence type="ECO:0000256" key="1">
    <source>
        <dbReference type="SAM" id="MobiDB-lite"/>
    </source>
</evidence>
<organism evidence="2 3">
    <name type="scientific">Ganoderma sinense ZZ0214-1</name>
    <dbReference type="NCBI Taxonomy" id="1077348"/>
    <lineage>
        <taxon>Eukaryota</taxon>
        <taxon>Fungi</taxon>
        <taxon>Dikarya</taxon>
        <taxon>Basidiomycota</taxon>
        <taxon>Agaricomycotina</taxon>
        <taxon>Agaricomycetes</taxon>
        <taxon>Polyporales</taxon>
        <taxon>Polyporaceae</taxon>
        <taxon>Ganoderma</taxon>
    </lineage>
</organism>
<reference evidence="2 3" key="1">
    <citation type="journal article" date="2015" name="Sci. Rep.">
        <title>Chromosome-level genome map provides insights into diverse defense mechanisms in the medicinal fungus Ganoderma sinense.</title>
        <authorList>
            <person name="Zhu Y."/>
            <person name="Xu J."/>
            <person name="Sun C."/>
            <person name="Zhou S."/>
            <person name="Xu H."/>
            <person name="Nelson D.R."/>
            <person name="Qian J."/>
            <person name="Song J."/>
            <person name="Luo H."/>
            <person name="Xiang L."/>
            <person name="Li Y."/>
            <person name="Xu Z."/>
            <person name="Ji A."/>
            <person name="Wang L."/>
            <person name="Lu S."/>
            <person name="Hayward A."/>
            <person name="Sun W."/>
            <person name="Li X."/>
            <person name="Schwartz D.C."/>
            <person name="Wang Y."/>
            <person name="Chen S."/>
        </authorList>
    </citation>
    <scope>NUCLEOTIDE SEQUENCE [LARGE SCALE GENOMIC DNA]</scope>
    <source>
        <strain evidence="2 3">ZZ0214-1</strain>
    </source>
</reference>
<protein>
    <submittedName>
        <fullName evidence="2">Uncharacterized protein</fullName>
    </submittedName>
</protein>
<comment type="caution">
    <text evidence="2">The sequence shown here is derived from an EMBL/GenBank/DDBJ whole genome shotgun (WGS) entry which is preliminary data.</text>
</comment>
<evidence type="ECO:0000313" key="2">
    <source>
        <dbReference type="EMBL" id="PIL27081.1"/>
    </source>
</evidence>
<dbReference type="Proteomes" id="UP000230002">
    <property type="component" value="Unassembled WGS sequence"/>
</dbReference>
<feature type="region of interest" description="Disordered" evidence="1">
    <location>
        <begin position="1"/>
        <end position="33"/>
    </location>
</feature>
<accession>A0A2G8RZY8</accession>
<sequence length="156" mass="17107">MDLSPPETSPALPSNGSPFWTGKASASRSSTHGYTPHLTWQGSLRGRTFWPSEDRAHAHTDMLANVNVCGDADTLLFVDKSFFDVAAHAVELAPDVMHMLPLLVRQSVLFVSVDAGRGVHDMHSGMRVWKALLPALFERSRATRAHGPNCEYRVVA</sequence>
<keyword evidence="3" id="KW-1185">Reference proteome</keyword>
<evidence type="ECO:0000313" key="3">
    <source>
        <dbReference type="Proteomes" id="UP000230002"/>
    </source>
</evidence>
<feature type="compositionally biased region" description="Polar residues" evidence="1">
    <location>
        <begin position="11"/>
        <end position="33"/>
    </location>
</feature>
<dbReference type="OrthoDB" id="432970at2759"/>
<proteinExistence type="predicted"/>
<dbReference type="AlphaFoldDB" id="A0A2G8RZY8"/>
<name>A0A2G8RZY8_9APHY</name>
<gene>
    <name evidence="2" type="ORF">GSI_10220</name>
</gene>
<dbReference type="EMBL" id="AYKW01000034">
    <property type="protein sequence ID" value="PIL27081.1"/>
    <property type="molecule type" value="Genomic_DNA"/>
</dbReference>